<keyword evidence="1" id="KW-0472">Membrane</keyword>
<organism evidence="3 4">
    <name type="scientific">Deinococcus antarcticus</name>
    <dbReference type="NCBI Taxonomy" id="1298767"/>
    <lineage>
        <taxon>Bacteria</taxon>
        <taxon>Thermotogati</taxon>
        <taxon>Deinococcota</taxon>
        <taxon>Deinococci</taxon>
        <taxon>Deinococcales</taxon>
        <taxon>Deinococcaceae</taxon>
        <taxon>Deinococcus</taxon>
    </lineage>
</organism>
<keyword evidence="4" id="KW-1185">Reference proteome</keyword>
<evidence type="ECO:0000313" key="4">
    <source>
        <dbReference type="Proteomes" id="UP001595748"/>
    </source>
</evidence>
<keyword evidence="1" id="KW-1133">Transmembrane helix</keyword>
<dbReference type="Pfam" id="PF13548">
    <property type="entry name" value="DUF4126"/>
    <property type="match status" value="1"/>
</dbReference>
<accession>A0ABV8ACW1</accession>
<name>A0ABV8ACW1_9DEIO</name>
<dbReference type="InterPro" id="IPR025196">
    <property type="entry name" value="DUF4126"/>
</dbReference>
<sequence length="186" mass="19031">MELFSGLLSSLGLSGAAGLNAYIPLLMVGALNHFGVMHLAQPYDMISNPWVMLVVGLLGVLDFVGDKIPGVDHALHLAGGFINTAAGAVLFAAQTGVADIPPALSLVLGLVVAGGVHATRTAVRPVATATTAGLGNPVVSAVEDVSSLLLSVLAIFIPVLAVLALVVFAVVAYRLYARFRGPRRAL</sequence>
<dbReference type="Proteomes" id="UP001595748">
    <property type="component" value="Unassembled WGS sequence"/>
</dbReference>
<reference evidence="4" key="1">
    <citation type="journal article" date="2019" name="Int. J. Syst. Evol. Microbiol.">
        <title>The Global Catalogue of Microorganisms (GCM) 10K type strain sequencing project: providing services to taxonomists for standard genome sequencing and annotation.</title>
        <authorList>
            <consortium name="The Broad Institute Genomics Platform"/>
            <consortium name="The Broad Institute Genome Sequencing Center for Infectious Disease"/>
            <person name="Wu L."/>
            <person name="Ma J."/>
        </authorList>
    </citation>
    <scope>NUCLEOTIDE SEQUENCE [LARGE SCALE GENOMIC DNA]</scope>
    <source>
        <strain evidence="4">CCTCC AB 2013263</strain>
    </source>
</reference>
<evidence type="ECO:0000313" key="3">
    <source>
        <dbReference type="EMBL" id="MFC3862058.1"/>
    </source>
</evidence>
<gene>
    <name evidence="3" type="ORF">ACFOPQ_14915</name>
</gene>
<dbReference type="EMBL" id="JBHRZF010000168">
    <property type="protein sequence ID" value="MFC3862058.1"/>
    <property type="molecule type" value="Genomic_DNA"/>
</dbReference>
<protein>
    <submittedName>
        <fullName evidence="3">DUF4126 domain-containing protein</fullName>
    </submittedName>
</protein>
<comment type="caution">
    <text evidence="3">The sequence shown here is derived from an EMBL/GenBank/DDBJ whole genome shotgun (WGS) entry which is preliminary data.</text>
</comment>
<feature type="transmembrane region" description="Helical" evidence="1">
    <location>
        <begin position="77"/>
        <end position="97"/>
    </location>
</feature>
<feature type="domain" description="DUF4126" evidence="2">
    <location>
        <begin position="7"/>
        <end position="177"/>
    </location>
</feature>
<evidence type="ECO:0000256" key="1">
    <source>
        <dbReference type="SAM" id="Phobius"/>
    </source>
</evidence>
<feature type="transmembrane region" description="Helical" evidence="1">
    <location>
        <begin position="45"/>
        <end position="65"/>
    </location>
</feature>
<proteinExistence type="predicted"/>
<dbReference type="RefSeq" id="WP_380079556.1">
    <property type="nucleotide sequence ID" value="NZ_JBHRZF010000168.1"/>
</dbReference>
<feature type="transmembrane region" description="Helical" evidence="1">
    <location>
        <begin position="148"/>
        <end position="176"/>
    </location>
</feature>
<keyword evidence="1" id="KW-0812">Transmembrane</keyword>
<evidence type="ECO:0000259" key="2">
    <source>
        <dbReference type="Pfam" id="PF13548"/>
    </source>
</evidence>